<protein>
    <submittedName>
        <fullName evidence="1">Cation transporter</fullName>
    </submittedName>
</protein>
<accession>A0AC61RL46</accession>
<keyword evidence="2" id="KW-1185">Reference proteome</keyword>
<evidence type="ECO:0000313" key="1">
    <source>
        <dbReference type="EMBL" id="TGY81080.1"/>
    </source>
</evidence>
<dbReference type="Proteomes" id="UP000306319">
    <property type="component" value="Unassembled WGS sequence"/>
</dbReference>
<evidence type="ECO:0000313" key="2">
    <source>
        <dbReference type="Proteomes" id="UP000306319"/>
    </source>
</evidence>
<comment type="caution">
    <text evidence="1">The sequence shown here is derived from an EMBL/GenBank/DDBJ whole genome shotgun (WGS) entry which is preliminary data.</text>
</comment>
<proteinExistence type="predicted"/>
<name>A0AC61RL46_9BACT</name>
<organism evidence="1 2">
    <name type="scientific">Lepagella muris</name>
    <dbReference type="NCBI Taxonomy" id="3032870"/>
    <lineage>
        <taxon>Bacteria</taxon>
        <taxon>Pseudomonadati</taxon>
        <taxon>Bacteroidota</taxon>
        <taxon>Bacteroidia</taxon>
        <taxon>Bacteroidales</taxon>
        <taxon>Muribaculaceae</taxon>
        <taxon>Lepagella</taxon>
    </lineage>
</organism>
<sequence>MAHHHHHGHEHHHDIDVSNLNSAFILGIVLNTAYVVVEAVYGLIYNSMGLLSDAGHNLSDVATLIIAMVAFKMSQRKPTERYTYGYRKMTVQASLINALLLCVAVGAILVESISKLIHPEAVDGDAVAWVAGVGVVVNGITAWLFMRDKNRDLNAKGAFLHMAADALVSVGVVVSGIIIHFTGLYVIDPIIGIVIAIIVGWSTKDLLQKSMRMSLDAVPDGIDYEKVRQAISDVPGVKSVHHLHIWPLSTTVTAMTTHVIISDPLEMDNVINDIRKKMQSMGIKHSTIETETKISSGESTECPC</sequence>
<gene>
    <name evidence="1" type="ORF">E5331_01480</name>
</gene>
<dbReference type="EMBL" id="SRYB01000001">
    <property type="protein sequence ID" value="TGY81080.1"/>
    <property type="molecule type" value="Genomic_DNA"/>
</dbReference>
<reference evidence="1" key="1">
    <citation type="submission" date="2019-04" db="EMBL/GenBank/DDBJ databases">
        <title>Microbes associate with the intestines of laboratory mice.</title>
        <authorList>
            <person name="Navarre W."/>
            <person name="Wong E."/>
            <person name="Huang K."/>
            <person name="Tropini C."/>
            <person name="Ng K."/>
            <person name="Yu B."/>
        </authorList>
    </citation>
    <scope>NUCLEOTIDE SEQUENCE</scope>
    <source>
        <strain evidence="1">NM04_E33</strain>
    </source>
</reference>